<dbReference type="AlphaFoldDB" id="A0A7J7MZK6"/>
<evidence type="ECO:0000256" key="10">
    <source>
        <dbReference type="PROSITE-ProRule" id="PRU01389"/>
    </source>
</evidence>
<evidence type="ECO:0000259" key="11">
    <source>
        <dbReference type="PROSITE" id="PS52044"/>
    </source>
</evidence>
<feature type="active site" evidence="10">
    <location>
        <position position="265"/>
    </location>
</feature>
<keyword evidence="3 10" id="KW-0963">Cytoplasm</keyword>
<evidence type="ECO:0000256" key="9">
    <source>
        <dbReference type="ARBA" id="ARBA00023054"/>
    </source>
</evidence>
<evidence type="ECO:0000256" key="4">
    <source>
        <dbReference type="ARBA" id="ARBA00022722"/>
    </source>
</evidence>
<accession>A0A7J7MZK6</accession>
<dbReference type="InterPro" id="IPR036770">
    <property type="entry name" value="Ankyrin_rpt-contain_sf"/>
</dbReference>
<comment type="domain">
    <text evidence="10">The VLRF1 domain mediates binding to the 60S ribosomal subunit.</text>
</comment>
<dbReference type="OrthoDB" id="429841at2759"/>
<dbReference type="InterPro" id="IPR013087">
    <property type="entry name" value="Znf_C2H2_type"/>
</dbReference>
<keyword evidence="7 10" id="KW-0378">Hydrolase</keyword>
<dbReference type="InterPro" id="IPR047139">
    <property type="entry name" value="ANKZ1/VMS1"/>
</dbReference>
<dbReference type="Pfam" id="PF18826">
    <property type="entry name" value="bVLRF1"/>
    <property type="match status" value="1"/>
</dbReference>
<dbReference type="SUPFAM" id="SSF57667">
    <property type="entry name" value="beta-beta-alpha zinc fingers"/>
    <property type="match status" value="1"/>
</dbReference>
<reference evidence="12 13" key="1">
    <citation type="journal article" date="2020" name="IScience">
        <title>Genome Sequencing of the Endangered Kingdonia uniflora (Circaeasteraceae, Ranunculales) Reveals Potential Mechanisms of Evolutionary Specialization.</title>
        <authorList>
            <person name="Sun Y."/>
            <person name="Deng T."/>
            <person name="Zhang A."/>
            <person name="Moore M.J."/>
            <person name="Landis J.B."/>
            <person name="Lin N."/>
            <person name="Zhang H."/>
            <person name="Zhang X."/>
            <person name="Huang J."/>
            <person name="Zhang X."/>
            <person name="Sun H."/>
            <person name="Wang H."/>
        </authorList>
    </citation>
    <scope>NUCLEOTIDE SEQUENCE [LARGE SCALE GENOMIC DNA]</scope>
    <source>
        <strain evidence="12">TB1705</strain>
        <tissue evidence="12">Leaf</tissue>
    </source>
</reference>
<sequence length="524" mass="59207">MNSSSTNNQSEQKRLFRSLFDLPLDFFDSCRLLHDGSSSLSEPFETSSSSNPINDNQQILESEEEVKMKNLTRWSCNTCKVEFDSLQDQRSHFKSDLHRFNVKLCIAGKDTIKEEDFDEAASDSLFKDNDISSISGSEDEADKGLFSSSDAHRKTGETNKQKLFICLRTGDVVSIWRSLLMNDNENISYDNDNVVMEVSRGHLKENELIGRLNSFVHEPRDKTHLRIVLLASGGHFAGCVFDGSSVVAHKTFHRYVVRAKAGRKQSSKDASGKAASSAGASLRRYNELALKKEIQELLASWKPYFDASSCVFIYAPSNNRQLLFSGEKPLFSNSHFMIRHFPFTVRRPTCKEAKRMYNHLTVMAYEDIVKRSPSSTIEDILIGVTSIGSGSLETSEEMPWTQFESKENVEACKNIESLDTLSISSDSGVLGTSTLLHKAVMSGNTQETLELLEQGLDPCIKDERGRTPYMLATEKEVRNIFRRFMALNLEKWDWNSAKVPSPLTKEMEELQASKQVTLFTAYIY</sequence>
<dbReference type="InterPro" id="IPR041175">
    <property type="entry name" value="VLRF1/Vms1"/>
</dbReference>
<keyword evidence="5" id="KW-0677">Repeat</keyword>
<dbReference type="GO" id="GO:0036503">
    <property type="term" value="P:ERAD pathway"/>
    <property type="evidence" value="ECO:0007669"/>
    <property type="project" value="TreeGrafter"/>
</dbReference>
<evidence type="ECO:0000256" key="1">
    <source>
        <dbReference type="ARBA" id="ARBA00004496"/>
    </source>
</evidence>
<keyword evidence="4 10" id="KW-0540">Nuclease</keyword>
<name>A0A7J7MZK6_9MAGN</name>
<dbReference type="InterPro" id="IPR036236">
    <property type="entry name" value="Znf_C2H2_sf"/>
</dbReference>
<dbReference type="SUPFAM" id="SSF48403">
    <property type="entry name" value="Ankyrin repeat"/>
    <property type="match status" value="1"/>
</dbReference>
<keyword evidence="9" id="KW-0175">Coiled coil</keyword>
<gene>
    <name evidence="12" type="ORF">GIB67_019134</name>
</gene>
<proteinExistence type="inferred from homology"/>
<keyword evidence="8" id="KW-0040">ANK repeat</keyword>
<dbReference type="PROSITE" id="PS52044">
    <property type="entry name" value="VLRF1"/>
    <property type="match status" value="1"/>
</dbReference>
<organism evidence="12 13">
    <name type="scientific">Kingdonia uniflora</name>
    <dbReference type="NCBI Taxonomy" id="39325"/>
    <lineage>
        <taxon>Eukaryota</taxon>
        <taxon>Viridiplantae</taxon>
        <taxon>Streptophyta</taxon>
        <taxon>Embryophyta</taxon>
        <taxon>Tracheophyta</taxon>
        <taxon>Spermatophyta</taxon>
        <taxon>Magnoliopsida</taxon>
        <taxon>Ranunculales</taxon>
        <taxon>Circaeasteraceae</taxon>
        <taxon>Kingdonia</taxon>
    </lineage>
</organism>
<evidence type="ECO:0000256" key="7">
    <source>
        <dbReference type="ARBA" id="ARBA00022801"/>
    </source>
</evidence>
<dbReference type="GO" id="GO:0005737">
    <property type="term" value="C:cytoplasm"/>
    <property type="evidence" value="ECO:0007669"/>
    <property type="project" value="UniProtKB-SubCell"/>
</dbReference>
<comment type="subcellular location">
    <subcellularLocation>
        <location evidence="1">Cytoplasm</location>
    </subcellularLocation>
</comment>
<evidence type="ECO:0000313" key="13">
    <source>
        <dbReference type="Proteomes" id="UP000541444"/>
    </source>
</evidence>
<dbReference type="Gene3D" id="1.25.40.20">
    <property type="entry name" value="Ankyrin repeat-containing domain"/>
    <property type="match status" value="1"/>
</dbReference>
<dbReference type="GO" id="GO:0004519">
    <property type="term" value="F:endonuclease activity"/>
    <property type="evidence" value="ECO:0007669"/>
    <property type="project" value="UniProtKB-KW"/>
</dbReference>
<keyword evidence="13" id="KW-1185">Reference proteome</keyword>
<dbReference type="PROSITE" id="PS00028">
    <property type="entry name" value="ZINC_FINGER_C2H2_1"/>
    <property type="match status" value="1"/>
</dbReference>
<evidence type="ECO:0000256" key="3">
    <source>
        <dbReference type="ARBA" id="ARBA00022490"/>
    </source>
</evidence>
<evidence type="ECO:0000256" key="8">
    <source>
        <dbReference type="ARBA" id="ARBA00023043"/>
    </source>
</evidence>
<comment type="similarity">
    <text evidence="2 10">Belongs to the ANKZF1/VMS1 family.</text>
</comment>
<evidence type="ECO:0000256" key="2">
    <source>
        <dbReference type="ARBA" id="ARBA00009262"/>
    </source>
</evidence>
<evidence type="ECO:0000256" key="6">
    <source>
        <dbReference type="ARBA" id="ARBA00022759"/>
    </source>
</evidence>
<dbReference type="GO" id="GO:0016787">
    <property type="term" value="F:hydrolase activity"/>
    <property type="evidence" value="ECO:0007669"/>
    <property type="project" value="UniProtKB-KW"/>
</dbReference>
<feature type="domain" description="VLRF1" evidence="11">
    <location>
        <begin position="222"/>
        <end position="363"/>
    </location>
</feature>
<dbReference type="Proteomes" id="UP000541444">
    <property type="component" value="Unassembled WGS sequence"/>
</dbReference>
<dbReference type="PANTHER" id="PTHR16036:SF2">
    <property type="entry name" value="TRNA ENDONUCLEASE ANKZF1"/>
    <property type="match status" value="1"/>
</dbReference>
<evidence type="ECO:0000256" key="5">
    <source>
        <dbReference type="ARBA" id="ARBA00022737"/>
    </source>
</evidence>
<dbReference type="EMBL" id="JACGCM010001165">
    <property type="protein sequence ID" value="KAF6160365.1"/>
    <property type="molecule type" value="Genomic_DNA"/>
</dbReference>
<comment type="caution">
    <text evidence="12">The sequence shown here is derived from an EMBL/GenBank/DDBJ whole genome shotgun (WGS) entry which is preliminary data.</text>
</comment>
<dbReference type="PANTHER" id="PTHR16036">
    <property type="entry name" value="ANKYRIN REPEAT AND ZINC FINGER DOMAIN-CONTAINING PROTEIN 1"/>
    <property type="match status" value="1"/>
</dbReference>
<keyword evidence="6 10" id="KW-0255">Endonuclease</keyword>
<evidence type="ECO:0000313" key="12">
    <source>
        <dbReference type="EMBL" id="KAF6160365.1"/>
    </source>
</evidence>
<protein>
    <recommendedName>
        <fullName evidence="11">VLRF1 domain-containing protein</fullName>
    </recommendedName>
</protein>